<sequence length="86" mass="9328">MVSVLDGVMINGNDAGWGVSYFTWGAVPNSGAPMDREDMTTNLRAWGRHHNNGFNITYWDGHVAGAKVGEINVAMGEDEQTICSVK</sequence>
<protein>
    <submittedName>
        <fullName evidence="1">Uncharacterized protein</fullName>
    </submittedName>
</protein>
<dbReference type="AlphaFoldDB" id="A0A645GNS5"/>
<organism evidence="1">
    <name type="scientific">bioreactor metagenome</name>
    <dbReference type="NCBI Taxonomy" id="1076179"/>
    <lineage>
        <taxon>unclassified sequences</taxon>
        <taxon>metagenomes</taxon>
        <taxon>ecological metagenomes</taxon>
    </lineage>
</organism>
<dbReference type="EMBL" id="VSSQ01078918">
    <property type="protein sequence ID" value="MPN28571.1"/>
    <property type="molecule type" value="Genomic_DNA"/>
</dbReference>
<evidence type="ECO:0000313" key="1">
    <source>
        <dbReference type="EMBL" id="MPN28571.1"/>
    </source>
</evidence>
<proteinExistence type="predicted"/>
<comment type="caution">
    <text evidence="1">The sequence shown here is derived from an EMBL/GenBank/DDBJ whole genome shotgun (WGS) entry which is preliminary data.</text>
</comment>
<reference evidence="1" key="1">
    <citation type="submission" date="2019-08" db="EMBL/GenBank/DDBJ databases">
        <authorList>
            <person name="Kucharzyk K."/>
            <person name="Murdoch R.W."/>
            <person name="Higgins S."/>
            <person name="Loffler F."/>
        </authorList>
    </citation>
    <scope>NUCLEOTIDE SEQUENCE</scope>
</reference>
<accession>A0A645GNS5</accession>
<name>A0A645GNS5_9ZZZZ</name>
<gene>
    <name evidence="1" type="ORF">SDC9_176013</name>
</gene>